<name>A0AAD5RQ77_9PEZI</name>
<evidence type="ECO:0000313" key="2">
    <source>
        <dbReference type="EMBL" id="KAJ2900395.1"/>
    </source>
</evidence>
<feature type="region of interest" description="Disordered" evidence="1">
    <location>
        <begin position="114"/>
        <end position="134"/>
    </location>
</feature>
<feature type="non-terminal residue" evidence="2">
    <location>
        <position position="1"/>
    </location>
</feature>
<feature type="compositionally biased region" description="Basic and acidic residues" evidence="1">
    <location>
        <begin position="219"/>
        <end position="242"/>
    </location>
</feature>
<accession>A0AAD5RQ77</accession>
<evidence type="ECO:0000313" key="3">
    <source>
        <dbReference type="Proteomes" id="UP001201980"/>
    </source>
</evidence>
<dbReference type="EMBL" id="JAKWBI020000173">
    <property type="protein sequence ID" value="KAJ2900395.1"/>
    <property type="molecule type" value="Genomic_DNA"/>
</dbReference>
<reference evidence="2" key="1">
    <citation type="submission" date="2022-07" db="EMBL/GenBank/DDBJ databases">
        <title>Draft genome sequence of Zalerion maritima ATCC 34329, a (micro)plastics degrading marine fungus.</title>
        <authorList>
            <person name="Paco A."/>
            <person name="Goncalves M.F.M."/>
            <person name="Rocha-Santos T.A.P."/>
            <person name="Alves A."/>
        </authorList>
    </citation>
    <scope>NUCLEOTIDE SEQUENCE</scope>
    <source>
        <strain evidence="2">ATCC 34329</strain>
    </source>
</reference>
<proteinExistence type="predicted"/>
<evidence type="ECO:0000256" key="1">
    <source>
        <dbReference type="SAM" id="MobiDB-lite"/>
    </source>
</evidence>
<gene>
    <name evidence="2" type="ORF">MKZ38_002452</name>
</gene>
<comment type="caution">
    <text evidence="2">The sequence shown here is derived from an EMBL/GenBank/DDBJ whole genome shotgun (WGS) entry which is preliminary data.</text>
</comment>
<protein>
    <submittedName>
        <fullName evidence="2">Uncharacterized protein</fullName>
    </submittedName>
</protein>
<organism evidence="2 3">
    <name type="scientific">Zalerion maritima</name>
    <dbReference type="NCBI Taxonomy" id="339359"/>
    <lineage>
        <taxon>Eukaryota</taxon>
        <taxon>Fungi</taxon>
        <taxon>Dikarya</taxon>
        <taxon>Ascomycota</taxon>
        <taxon>Pezizomycotina</taxon>
        <taxon>Sordariomycetes</taxon>
        <taxon>Lulworthiomycetidae</taxon>
        <taxon>Lulworthiales</taxon>
        <taxon>Lulworthiaceae</taxon>
        <taxon>Zalerion</taxon>
    </lineage>
</organism>
<dbReference type="AlphaFoldDB" id="A0AAD5RQ77"/>
<feature type="region of interest" description="Disordered" evidence="1">
    <location>
        <begin position="219"/>
        <end position="246"/>
    </location>
</feature>
<keyword evidence="3" id="KW-1185">Reference proteome</keyword>
<sequence>ATPDRYCERGGVDGPRDRQWLFWLVAREDGVVPPRGGREGGANLLLVKDMTATLDGEGKLVKHLGPNFGKGERGLEYLLRHLGDNKDGVVPEKSVFFLGGWSLGIYPRICSRRRNSRKAQPAHQGTARRPGKDGCFRTKDSAITLVGGVTEEGKYLTWNTRETDDLKFGLFALGESVDWPNARVKWSSYAGAGSSTAVAIASSVAAYYRSLPEFEDLKKNECDKKPGDPDEKSRNVVEREASPEPGTAIFGIGTLLLDSSVHAVLIAEMCDKNFELPEDDDNA</sequence>
<dbReference type="Proteomes" id="UP001201980">
    <property type="component" value="Unassembled WGS sequence"/>
</dbReference>